<organism evidence="1 2">
    <name type="scientific">Neobacillus paridis</name>
    <dbReference type="NCBI Taxonomy" id="2803862"/>
    <lineage>
        <taxon>Bacteria</taxon>
        <taxon>Bacillati</taxon>
        <taxon>Bacillota</taxon>
        <taxon>Bacilli</taxon>
        <taxon>Bacillales</taxon>
        <taxon>Bacillaceae</taxon>
        <taxon>Neobacillus</taxon>
    </lineage>
</organism>
<sequence length="153" mass="17313">MKELVLNPGTLSIMAKIFQEMTGLEVKRIQVTKSVQWISDEPIFLQSCVFFANDPIQATIGLIFSHEFKDYLEEQTAFTYSPTSIFQDFHHALFLLFQDLLQLKVHPYPLAIVKGKLIQQGTAISFHLEEGTIDVLLLGGFHFISGNPLIDSI</sequence>
<dbReference type="EMBL" id="JAESWB010000134">
    <property type="protein sequence ID" value="MBL4952089.1"/>
    <property type="molecule type" value="Genomic_DNA"/>
</dbReference>
<keyword evidence="2" id="KW-1185">Reference proteome</keyword>
<dbReference type="RefSeq" id="WP_202653368.1">
    <property type="nucleotide sequence ID" value="NZ_JAESWB010000134.1"/>
</dbReference>
<protein>
    <submittedName>
        <fullName evidence="1">Uncharacterized protein</fullName>
    </submittedName>
</protein>
<evidence type="ECO:0000313" key="1">
    <source>
        <dbReference type="EMBL" id="MBL4952089.1"/>
    </source>
</evidence>
<proteinExistence type="predicted"/>
<name>A0ABS1TL99_9BACI</name>
<comment type="caution">
    <text evidence="1">The sequence shown here is derived from an EMBL/GenBank/DDBJ whole genome shotgun (WGS) entry which is preliminary data.</text>
</comment>
<accession>A0ABS1TL99</accession>
<dbReference type="Proteomes" id="UP000623967">
    <property type="component" value="Unassembled WGS sequence"/>
</dbReference>
<reference evidence="1 2" key="1">
    <citation type="submission" date="2021-01" db="EMBL/GenBank/DDBJ databases">
        <title>Genome public.</title>
        <authorList>
            <person name="Liu C."/>
            <person name="Sun Q."/>
        </authorList>
    </citation>
    <scope>NUCLEOTIDE SEQUENCE [LARGE SCALE GENOMIC DNA]</scope>
    <source>
        <strain evidence="1 2">YIM B02564</strain>
    </source>
</reference>
<gene>
    <name evidence="1" type="ORF">JK635_07680</name>
</gene>
<evidence type="ECO:0000313" key="2">
    <source>
        <dbReference type="Proteomes" id="UP000623967"/>
    </source>
</evidence>